<proteinExistence type="predicted"/>
<protein>
    <submittedName>
        <fullName evidence="1">11402_t:CDS:1</fullName>
    </submittedName>
</protein>
<comment type="caution">
    <text evidence="1">The sequence shown here is derived from an EMBL/GenBank/DDBJ whole genome shotgun (WGS) entry which is preliminary data.</text>
</comment>
<dbReference type="Proteomes" id="UP000789525">
    <property type="component" value="Unassembled WGS sequence"/>
</dbReference>
<keyword evidence="2" id="KW-1185">Reference proteome</keyword>
<organism evidence="1 2">
    <name type="scientific">Acaulospora colombiana</name>
    <dbReference type="NCBI Taxonomy" id="27376"/>
    <lineage>
        <taxon>Eukaryota</taxon>
        <taxon>Fungi</taxon>
        <taxon>Fungi incertae sedis</taxon>
        <taxon>Mucoromycota</taxon>
        <taxon>Glomeromycotina</taxon>
        <taxon>Glomeromycetes</taxon>
        <taxon>Diversisporales</taxon>
        <taxon>Acaulosporaceae</taxon>
        <taxon>Acaulospora</taxon>
    </lineage>
</organism>
<dbReference type="EMBL" id="CAJVPT010039766">
    <property type="protein sequence ID" value="CAG8723681.1"/>
    <property type="molecule type" value="Genomic_DNA"/>
</dbReference>
<evidence type="ECO:0000313" key="2">
    <source>
        <dbReference type="Proteomes" id="UP000789525"/>
    </source>
</evidence>
<gene>
    <name evidence="1" type="ORF">ACOLOM_LOCUS11255</name>
</gene>
<feature type="non-terminal residue" evidence="1">
    <location>
        <position position="1"/>
    </location>
</feature>
<reference evidence="1" key="1">
    <citation type="submission" date="2021-06" db="EMBL/GenBank/DDBJ databases">
        <authorList>
            <person name="Kallberg Y."/>
            <person name="Tangrot J."/>
            <person name="Rosling A."/>
        </authorList>
    </citation>
    <scope>NUCLEOTIDE SEQUENCE</scope>
    <source>
        <strain evidence="1">CL356</strain>
    </source>
</reference>
<name>A0ACA9PZ22_9GLOM</name>
<evidence type="ECO:0000313" key="1">
    <source>
        <dbReference type="EMBL" id="CAG8723681.1"/>
    </source>
</evidence>
<accession>A0ACA9PZ22</accession>
<sequence length="102" mass="10860">LMGTNVAKKSAVKAVREARSLGAVTAVSRNANRGAEEKNLGIEILVARCIMAEQPLLNDIETWFVPMSKRANAGKRCLTDLEAKARSGIRSASARVATCTSS</sequence>